<comment type="similarity">
    <text evidence="2">Belongs to the pterin-4-alpha-carbinolamine dehydratase family.</text>
</comment>
<dbReference type="OrthoDB" id="9800108at2"/>
<dbReference type="GO" id="GO:0008124">
    <property type="term" value="F:4-alpha-hydroxytetrahydrobiopterin dehydratase activity"/>
    <property type="evidence" value="ECO:0007669"/>
    <property type="project" value="UniProtKB-EC"/>
</dbReference>
<evidence type="ECO:0000313" key="8">
    <source>
        <dbReference type="Proteomes" id="UP000435177"/>
    </source>
</evidence>
<evidence type="ECO:0000313" key="6">
    <source>
        <dbReference type="EMBL" id="PAD71283.1"/>
    </source>
</evidence>
<dbReference type="SUPFAM" id="SSF55248">
    <property type="entry name" value="PCD-like"/>
    <property type="match status" value="1"/>
</dbReference>
<evidence type="ECO:0000313" key="5">
    <source>
        <dbReference type="EMBL" id="MUG68749.1"/>
    </source>
</evidence>
<accession>A0A268EDT8</accession>
<evidence type="ECO:0000256" key="3">
    <source>
        <dbReference type="ARBA" id="ARBA00013252"/>
    </source>
</evidence>
<dbReference type="Proteomes" id="UP000215596">
    <property type="component" value="Unassembled WGS sequence"/>
</dbReference>
<reference evidence="5 8" key="2">
    <citation type="submission" date="2019-11" db="EMBL/GenBank/DDBJ databases">
        <title>Draft genome sequences of five Paenibacillus species of dairy origin.</title>
        <authorList>
            <person name="Olajide A.M."/>
            <person name="Chen S."/>
            <person name="Lapointe G."/>
        </authorList>
    </citation>
    <scope>NUCLEOTIDE SEQUENCE [LARGE SCALE GENOMIC DNA]</scope>
    <source>
        <strain evidence="5 8">3CS1</strain>
    </source>
</reference>
<dbReference type="GO" id="GO:0006729">
    <property type="term" value="P:tetrahydrobiopterin biosynthetic process"/>
    <property type="evidence" value="ECO:0007669"/>
    <property type="project" value="InterPro"/>
</dbReference>
<protein>
    <recommendedName>
        <fullName evidence="3">4a-hydroxytetrahydrobiopterin dehydratase</fullName>
        <ecNumber evidence="3">4.2.1.96</ecNumber>
    </recommendedName>
</protein>
<dbReference type="Gene3D" id="3.30.1360.20">
    <property type="entry name" value="Transcriptional coactivator/pterin dehydratase"/>
    <property type="match status" value="1"/>
</dbReference>
<dbReference type="RefSeq" id="WP_095268073.1">
    <property type="nucleotide sequence ID" value="NZ_NPBY01000111.1"/>
</dbReference>
<proteinExistence type="inferred from homology"/>
<evidence type="ECO:0000256" key="2">
    <source>
        <dbReference type="ARBA" id="ARBA00006472"/>
    </source>
</evidence>
<reference evidence="6 7" key="1">
    <citation type="submission" date="2017-07" db="EMBL/GenBank/DDBJ databases">
        <title>Isolation and whole genome analysis of endospore-forming bacteria from heroin.</title>
        <authorList>
            <person name="Kalinowski J."/>
            <person name="Ahrens B."/>
            <person name="Al-Dilaimi A."/>
            <person name="Winkler A."/>
            <person name="Wibberg D."/>
            <person name="Schleenbecker U."/>
            <person name="Ruckert C."/>
            <person name="Wolfel R."/>
            <person name="Grass G."/>
        </authorList>
    </citation>
    <scope>NUCLEOTIDE SEQUENCE [LARGE SCALE GENOMIC DNA]</scope>
    <source>
        <strain evidence="6 7">7537-G1</strain>
    </source>
</reference>
<dbReference type="EMBL" id="NPBY01000111">
    <property type="protein sequence ID" value="PAD71283.1"/>
    <property type="molecule type" value="Genomic_DNA"/>
</dbReference>
<keyword evidence="4 5" id="KW-0456">Lyase</keyword>
<evidence type="ECO:0000313" key="7">
    <source>
        <dbReference type="Proteomes" id="UP000215596"/>
    </source>
</evidence>
<comment type="catalytic activity">
    <reaction evidence="1">
        <text>(4aS,6R)-4a-hydroxy-L-erythro-5,6,7,8-tetrahydrobiopterin = (6R)-L-erythro-6,7-dihydrobiopterin + H2O</text>
        <dbReference type="Rhea" id="RHEA:11920"/>
        <dbReference type="ChEBI" id="CHEBI:15377"/>
        <dbReference type="ChEBI" id="CHEBI:15642"/>
        <dbReference type="ChEBI" id="CHEBI:43120"/>
        <dbReference type="EC" id="4.2.1.96"/>
    </reaction>
</comment>
<dbReference type="AlphaFoldDB" id="A0A268EDT8"/>
<dbReference type="InterPro" id="IPR001533">
    <property type="entry name" value="Pterin_deHydtase"/>
</dbReference>
<sequence>MLYTQQEVEAHLEKLEGWEFEQGRWIVRKYTFSSFMKGIAFVDEVAAISEAFGHHPYITIDYKTVTLRLTSWDEGGITAVDIKEAQQFNEAYEKSRSNDSRDSAT</sequence>
<dbReference type="InterPro" id="IPR036428">
    <property type="entry name" value="PCD_sf"/>
</dbReference>
<dbReference type="CDD" id="cd00488">
    <property type="entry name" value="PCD_DCoH"/>
    <property type="match status" value="1"/>
</dbReference>
<evidence type="ECO:0000256" key="4">
    <source>
        <dbReference type="ARBA" id="ARBA00023239"/>
    </source>
</evidence>
<keyword evidence="8" id="KW-1185">Reference proteome</keyword>
<dbReference type="NCBIfam" id="NF002017">
    <property type="entry name" value="PRK00823.1-2"/>
    <property type="match status" value="1"/>
</dbReference>
<dbReference type="PANTHER" id="PTHR12599">
    <property type="entry name" value="PTERIN-4-ALPHA-CARBINOLAMINE DEHYDRATASE"/>
    <property type="match status" value="1"/>
</dbReference>
<comment type="caution">
    <text evidence="6">The sequence shown here is derived from an EMBL/GenBank/DDBJ whole genome shotgun (WGS) entry which is preliminary data.</text>
</comment>
<evidence type="ECO:0000256" key="1">
    <source>
        <dbReference type="ARBA" id="ARBA00001554"/>
    </source>
</evidence>
<organism evidence="6 7">
    <name type="scientific">Paenibacillus campinasensis</name>
    <dbReference type="NCBI Taxonomy" id="66347"/>
    <lineage>
        <taxon>Bacteria</taxon>
        <taxon>Bacillati</taxon>
        <taxon>Bacillota</taxon>
        <taxon>Bacilli</taxon>
        <taxon>Bacillales</taxon>
        <taxon>Paenibacillaceae</taxon>
        <taxon>Paenibacillus</taxon>
    </lineage>
</organism>
<name>A0A268EDT8_9BACL</name>
<dbReference type="Proteomes" id="UP000435177">
    <property type="component" value="Unassembled WGS sequence"/>
</dbReference>
<dbReference type="Pfam" id="PF01329">
    <property type="entry name" value="Pterin_4a"/>
    <property type="match status" value="1"/>
</dbReference>
<dbReference type="EMBL" id="WOAA01000034">
    <property type="protein sequence ID" value="MUG68749.1"/>
    <property type="molecule type" value="Genomic_DNA"/>
</dbReference>
<gene>
    <name evidence="6" type="ORF">CHH67_24930</name>
    <name evidence="5" type="ORF">GNP94_22530</name>
</gene>
<dbReference type="PANTHER" id="PTHR12599:SF0">
    <property type="entry name" value="PTERIN-4-ALPHA-CARBINOLAMINE DEHYDRATASE"/>
    <property type="match status" value="1"/>
</dbReference>
<dbReference type="EC" id="4.2.1.96" evidence="3"/>